<organism evidence="3 4">
    <name type="scientific">Zhongshania arctica</name>
    <dbReference type="NCBI Taxonomy" id="3238302"/>
    <lineage>
        <taxon>Bacteria</taxon>
        <taxon>Pseudomonadati</taxon>
        <taxon>Pseudomonadota</taxon>
        <taxon>Gammaproteobacteria</taxon>
        <taxon>Cellvibrionales</taxon>
        <taxon>Spongiibacteraceae</taxon>
        <taxon>Zhongshania</taxon>
    </lineage>
</organism>
<dbReference type="SUPFAM" id="SSF53756">
    <property type="entry name" value="UDP-Glycosyltransferase/glycogen phosphorylase"/>
    <property type="match status" value="1"/>
</dbReference>
<dbReference type="Pfam" id="PF13439">
    <property type="entry name" value="Glyco_transf_4"/>
    <property type="match status" value="1"/>
</dbReference>
<sequence>MHSNNIIISTQNFPPAAGGIQNYMYELALALHNIGQTVRVICDAPTEKDQAQFDTTLPFAIERIGGPKILRRYLKAKRVQKVLKGPSDSLLICDSWKSLELVAAGKNTITACIAHGMEFPEQSSTKKRQRIAKTLSRAQLVLANSQFTADRLKPYLTQTDTLQILHPGVNLPCQATAKDIETVAAWTGGHHPVLVTVGRLEERKGQDKIINILPRLLADFPNLIYMVAGSGPLQEQLSQQAIDLGVEDKLKFCGRVSNGERAALLSKATLFAMPCRIEGKSVEGFGIVYLEAAMFGVPSLAGRAGGAGDAVVDGETGLLCNGDDENDVYLSIKKMLNDPSSLQNMGKKAQSRAENEFQWGQIALQLLAYTAAK</sequence>
<accession>A0ABV3TZI6</accession>
<protein>
    <submittedName>
        <fullName evidence="3">Glycosyltransferase family 4 protein</fullName>
        <ecNumber evidence="3">2.4.-.-</ecNumber>
    </submittedName>
</protein>
<dbReference type="EC" id="2.4.-.-" evidence="3"/>
<dbReference type="CDD" id="cd03801">
    <property type="entry name" value="GT4_PimA-like"/>
    <property type="match status" value="1"/>
</dbReference>
<evidence type="ECO:0000259" key="1">
    <source>
        <dbReference type="Pfam" id="PF00534"/>
    </source>
</evidence>
<dbReference type="GO" id="GO:0016757">
    <property type="term" value="F:glycosyltransferase activity"/>
    <property type="evidence" value="ECO:0007669"/>
    <property type="project" value="UniProtKB-KW"/>
</dbReference>
<dbReference type="PANTHER" id="PTHR45947">
    <property type="entry name" value="SULFOQUINOVOSYL TRANSFERASE SQD2"/>
    <property type="match status" value="1"/>
</dbReference>
<dbReference type="Pfam" id="PF00534">
    <property type="entry name" value="Glycos_transf_1"/>
    <property type="match status" value="1"/>
</dbReference>
<name>A0ABV3TZI6_9GAMM</name>
<evidence type="ECO:0000259" key="2">
    <source>
        <dbReference type="Pfam" id="PF13439"/>
    </source>
</evidence>
<dbReference type="InterPro" id="IPR050194">
    <property type="entry name" value="Glycosyltransferase_grp1"/>
</dbReference>
<dbReference type="Proteomes" id="UP001557484">
    <property type="component" value="Unassembled WGS sequence"/>
</dbReference>
<evidence type="ECO:0000313" key="3">
    <source>
        <dbReference type="EMBL" id="MEX1667026.1"/>
    </source>
</evidence>
<evidence type="ECO:0000313" key="4">
    <source>
        <dbReference type="Proteomes" id="UP001557484"/>
    </source>
</evidence>
<comment type="caution">
    <text evidence="3">The sequence shown here is derived from an EMBL/GenBank/DDBJ whole genome shotgun (WGS) entry which is preliminary data.</text>
</comment>
<feature type="domain" description="Glycosyltransferase subfamily 4-like N-terminal" evidence="2">
    <location>
        <begin position="18"/>
        <end position="171"/>
    </location>
</feature>
<dbReference type="RefSeq" id="WP_368377141.1">
    <property type="nucleotide sequence ID" value="NZ_JBFRYB010000002.1"/>
</dbReference>
<keyword evidence="3" id="KW-0328">Glycosyltransferase</keyword>
<keyword evidence="4" id="KW-1185">Reference proteome</keyword>
<keyword evidence="3" id="KW-0808">Transferase</keyword>
<dbReference type="InterPro" id="IPR001296">
    <property type="entry name" value="Glyco_trans_1"/>
</dbReference>
<dbReference type="Gene3D" id="3.40.50.2000">
    <property type="entry name" value="Glycogen Phosphorylase B"/>
    <property type="match status" value="2"/>
</dbReference>
<dbReference type="InterPro" id="IPR028098">
    <property type="entry name" value="Glyco_trans_4-like_N"/>
</dbReference>
<feature type="domain" description="Glycosyl transferase family 1" evidence="1">
    <location>
        <begin position="192"/>
        <end position="351"/>
    </location>
</feature>
<dbReference type="EMBL" id="JBFRYB010000002">
    <property type="protein sequence ID" value="MEX1667026.1"/>
    <property type="molecule type" value="Genomic_DNA"/>
</dbReference>
<reference evidence="3 4" key="1">
    <citation type="journal article" date="2011" name="Int. J. Syst. Evol. Microbiol.">
        <title>Zhongshania antarctica gen. nov., sp. nov. and Zhongshania guokunii sp. nov., gammaproteobacteria respectively isolated from coastal attached (fast) ice and surface seawater of the Antarctic.</title>
        <authorList>
            <person name="Li H.J."/>
            <person name="Zhang X.Y."/>
            <person name="Chen C.X."/>
            <person name="Zhang Y.J."/>
            <person name="Gao Z.M."/>
            <person name="Yu Y."/>
            <person name="Chen X.L."/>
            <person name="Chen B."/>
            <person name="Zhang Y.Z."/>
        </authorList>
    </citation>
    <scope>NUCLEOTIDE SEQUENCE [LARGE SCALE GENOMIC DNA]</scope>
    <source>
        <strain evidence="3 4">R06B22</strain>
    </source>
</reference>
<proteinExistence type="predicted"/>
<dbReference type="PANTHER" id="PTHR45947:SF3">
    <property type="entry name" value="SULFOQUINOVOSYL TRANSFERASE SQD2"/>
    <property type="match status" value="1"/>
</dbReference>
<gene>
    <name evidence="3" type="ORF">AB4875_16135</name>
</gene>